<dbReference type="Pfam" id="PF13407">
    <property type="entry name" value="Peripla_BP_4"/>
    <property type="match status" value="1"/>
</dbReference>
<dbReference type="CDD" id="cd01539">
    <property type="entry name" value="PBP1_GGBP"/>
    <property type="match status" value="1"/>
</dbReference>
<evidence type="ECO:0000256" key="9">
    <source>
        <dbReference type="ARBA" id="ARBA00034344"/>
    </source>
</evidence>
<evidence type="ECO:0000256" key="3">
    <source>
        <dbReference type="ARBA" id="ARBA00022597"/>
    </source>
</evidence>
<name>A0A6N2TZK7_9FIRM</name>
<evidence type="ECO:0000256" key="2">
    <source>
        <dbReference type="ARBA" id="ARBA00022448"/>
    </source>
</evidence>
<keyword evidence="6" id="KW-0574">Periplasm</keyword>
<evidence type="ECO:0000256" key="6">
    <source>
        <dbReference type="ARBA" id="ARBA00022764"/>
    </source>
</evidence>
<dbReference type="PANTHER" id="PTHR30036">
    <property type="entry name" value="D-XYLOSE-BINDING PERIPLASMIC PROTEIN"/>
    <property type="match status" value="1"/>
</dbReference>
<dbReference type="PANTHER" id="PTHR30036:SF2">
    <property type="entry name" value="D-GALACTOSE_METHYL-GALACTOSIDE BINDING PERIPLASMIC PROTEIN MGLB"/>
    <property type="match status" value="1"/>
</dbReference>
<evidence type="ECO:0000259" key="10">
    <source>
        <dbReference type="Pfam" id="PF13407"/>
    </source>
</evidence>
<dbReference type="SUPFAM" id="SSF53822">
    <property type="entry name" value="Periplasmic binding protein-like I"/>
    <property type="match status" value="1"/>
</dbReference>
<accession>A0A6N2TZK7</accession>
<evidence type="ECO:0000256" key="1">
    <source>
        <dbReference type="ARBA" id="ARBA00004196"/>
    </source>
</evidence>
<dbReference type="InterPro" id="IPR050555">
    <property type="entry name" value="Bact_Solute-Bind_Prot2"/>
</dbReference>
<keyword evidence="5" id="KW-0732">Signal</keyword>
<evidence type="ECO:0000256" key="7">
    <source>
        <dbReference type="ARBA" id="ARBA00022837"/>
    </source>
</evidence>
<keyword evidence="3" id="KW-0762">Sugar transport</keyword>
<organism evidence="11">
    <name type="scientific">[Clostridium] nexile</name>
    <dbReference type="NCBI Taxonomy" id="29361"/>
    <lineage>
        <taxon>Bacteria</taxon>
        <taxon>Bacillati</taxon>
        <taxon>Bacillota</taxon>
        <taxon>Clostridia</taxon>
        <taxon>Lachnospirales</taxon>
        <taxon>Lachnospiraceae</taxon>
        <taxon>Tyzzerella</taxon>
    </lineage>
</organism>
<dbReference type="InterPro" id="IPR025997">
    <property type="entry name" value="SBP_2_dom"/>
</dbReference>
<dbReference type="InterPro" id="IPR028082">
    <property type="entry name" value="Peripla_BP_I"/>
</dbReference>
<dbReference type="GO" id="GO:0030288">
    <property type="term" value="C:outer membrane-bounded periplasmic space"/>
    <property type="evidence" value="ECO:0007669"/>
    <property type="project" value="TreeGrafter"/>
</dbReference>
<gene>
    <name evidence="11" type="primary">mglB_1</name>
    <name evidence="11" type="ORF">CNLFYP112_01855</name>
</gene>
<dbReference type="AlphaFoldDB" id="A0A6N2TZK7"/>
<keyword evidence="7" id="KW-0106">Calcium</keyword>
<comment type="subunit">
    <text evidence="8">The ABC transporter complex is composed of one ATP-binding protein (MglA), two transmembrane proteins (MglC) and a solute-binding protein (MglB).</text>
</comment>
<dbReference type="InterPro" id="IPR044085">
    <property type="entry name" value="MglB-like_PBP1"/>
</dbReference>
<dbReference type="GO" id="GO:0046872">
    <property type="term" value="F:metal ion binding"/>
    <property type="evidence" value="ECO:0007669"/>
    <property type="project" value="UniProtKB-KW"/>
</dbReference>
<feature type="domain" description="Periplasmic binding protein" evidence="10">
    <location>
        <begin position="36"/>
        <end position="309"/>
    </location>
</feature>
<evidence type="ECO:0000256" key="5">
    <source>
        <dbReference type="ARBA" id="ARBA00022729"/>
    </source>
</evidence>
<protein>
    <recommendedName>
        <fullName evidence="9">D-galactose/methyl-galactoside binding periplasmic protein MglB</fullName>
    </recommendedName>
</protein>
<proteinExistence type="predicted"/>
<evidence type="ECO:0000256" key="8">
    <source>
        <dbReference type="ARBA" id="ARBA00034323"/>
    </source>
</evidence>
<keyword evidence="4" id="KW-0479">Metal-binding</keyword>
<evidence type="ECO:0000313" key="11">
    <source>
        <dbReference type="EMBL" id="VYT11220.1"/>
    </source>
</evidence>
<evidence type="ECO:0000256" key="4">
    <source>
        <dbReference type="ARBA" id="ARBA00022723"/>
    </source>
</evidence>
<sequence>MRKKKKWLVGMLVIVNVFLLFGCGKRQETRDDKVHIGVTYYNQSDTFLNELLARFKEQLKNPEHEELEATVTILDAAGSQRTQDDQVKELIDMGCDVLCVNLVDRADPSEIIDLARDHDVPIIFFNREPVEEDLRQWDELYYVGAEAKQSGVMQGELAAEVIQKNTQIDKNRDGKIQYVVLEGEAGHQDSIIRTGNAVDTIKNSGIELEKLSYQIANWNRVQAQNRMEQLISQYQNKIELVLANNDDMALGAIDAYKKANYTESAWPVFFGIDGTDAGLRALADSELSGTVYNDKEGQAKAMAKMVEAIGTDEEIAEKYVYLPYIKVTSENIGEFLEK</sequence>
<keyword evidence="2" id="KW-0813">Transport</keyword>
<dbReference type="PROSITE" id="PS51257">
    <property type="entry name" value="PROKAR_LIPOPROTEIN"/>
    <property type="match status" value="1"/>
</dbReference>
<dbReference type="Gene3D" id="3.40.50.2300">
    <property type="match status" value="2"/>
</dbReference>
<dbReference type="GO" id="GO:0030246">
    <property type="term" value="F:carbohydrate binding"/>
    <property type="evidence" value="ECO:0007669"/>
    <property type="project" value="InterPro"/>
</dbReference>
<reference evidence="11" key="1">
    <citation type="submission" date="2019-11" db="EMBL/GenBank/DDBJ databases">
        <authorList>
            <person name="Feng L."/>
        </authorList>
    </citation>
    <scope>NUCLEOTIDE SEQUENCE</scope>
    <source>
        <strain evidence="11">CnexileLFYP112</strain>
    </source>
</reference>
<comment type="subcellular location">
    <subcellularLocation>
        <location evidence="1">Cell envelope</location>
    </subcellularLocation>
</comment>
<dbReference type="EMBL" id="CACRTG010000013">
    <property type="protein sequence ID" value="VYT11220.1"/>
    <property type="molecule type" value="Genomic_DNA"/>
</dbReference>